<keyword evidence="1 2" id="KW-0732">Signal</keyword>
<protein>
    <submittedName>
        <fullName evidence="4">Transporter substrate-binding domain-containing protein</fullName>
    </submittedName>
</protein>
<evidence type="ECO:0000256" key="1">
    <source>
        <dbReference type="ARBA" id="ARBA00022729"/>
    </source>
</evidence>
<dbReference type="EMBL" id="VDMA02000008">
    <property type="protein sequence ID" value="KAB8184225.1"/>
    <property type="molecule type" value="Genomic_DNA"/>
</dbReference>
<dbReference type="AlphaFoldDB" id="A0A5N6BUR8"/>
<feature type="signal peptide" evidence="2">
    <location>
        <begin position="1"/>
        <end position="22"/>
    </location>
</feature>
<dbReference type="CDD" id="cd01004">
    <property type="entry name" value="PBP2_MidA_like"/>
    <property type="match status" value="1"/>
</dbReference>
<reference evidence="4 5" key="1">
    <citation type="submission" date="2019-10" db="EMBL/GenBank/DDBJ databases">
        <title>Nonomuraea sp. nov., isolated from Phyllanthus amarus.</title>
        <authorList>
            <person name="Klykleung N."/>
            <person name="Tanasupawat S."/>
        </authorList>
    </citation>
    <scope>NUCLEOTIDE SEQUENCE [LARGE SCALE GENOMIC DNA]</scope>
    <source>
        <strain evidence="4 5">CR1-09</strain>
    </source>
</reference>
<dbReference type="RefSeq" id="WP_139575665.1">
    <property type="nucleotide sequence ID" value="NZ_VDMA02000008.1"/>
</dbReference>
<dbReference type="SMART" id="SM00062">
    <property type="entry name" value="PBPb"/>
    <property type="match status" value="1"/>
</dbReference>
<dbReference type="PANTHER" id="PTHR35936:SF17">
    <property type="entry name" value="ARGININE-BINDING EXTRACELLULAR PROTEIN ARTP"/>
    <property type="match status" value="1"/>
</dbReference>
<feature type="chain" id="PRO_5039210444" evidence="2">
    <location>
        <begin position="23"/>
        <end position="320"/>
    </location>
</feature>
<comment type="caution">
    <text evidence="4">The sequence shown here is derived from an EMBL/GenBank/DDBJ whole genome shotgun (WGS) entry which is preliminary data.</text>
</comment>
<evidence type="ECO:0000313" key="5">
    <source>
        <dbReference type="Proteomes" id="UP000313066"/>
    </source>
</evidence>
<dbReference type="PROSITE" id="PS51257">
    <property type="entry name" value="PROKAR_LIPOPROTEIN"/>
    <property type="match status" value="1"/>
</dbReference>
<dbReference type="SUPFAM" id="SSF53850">
    <property type="entry name" value="Periplasmic binding protein-like II"/>
    <property type="match status" value="1"/>
</dbReference>
<feature type="domain" description="Solute-binding protein family 3/N-terminal" evidence="3">
    <location>
        <begin position="79"/>
        <end position="308"/>
    </location>
</feature>
<dbReference type="PANTHER" id="PTHR35936">
    <property type="entry name" value="MEMBRANE-BOUND LYTIC MUREIN TRANSGLYCOSYLASE F"/>
    <property type="match status" value="1"/>
</dbReference>
<evidence type="ECO:0000313" key="4">
    <source>
        <dbReference type="EMBL" id="KAB8184225.1"/>
    </source>
</evidence>
<sequence>MNTRILTTLAVGGLLTATAACGAQSLDAGDSGDSGAAASAPAVVLDQAPAEEKAADVINAITPDQELAAKAPASLKSGGLKVVSSIGYPPMELYASDGKTPIGFDPALARAIARKLGVKVTITDEEFNSQIPGVLTGRYDFVISSMSDTPERQGQVTFVDYVQAGAALLVKKGNSAGITGPGDLCGKTVSVVDNGSSMELAESYDADCKKGGKPAADILKFPGDTEAMLQVSNGRAQASVTDYVVAAYKAADPKLDMEAISLDGTASPWGIGMKPDNKQLVDSVKGALDSLIKSGEYGGLLKAWNLDALAVESAVVNGGK</sequence>
<gene>
    <name evidence="4" type="ORF">FH610_018140</name>
</gene>
<keyword evidence="5" id="KW-1185">Reference proteome</keyword>
<organism evidence="4 5">
    <name type="scientific">Microbispora catharanthi</name>
    <dbReference type="NCBI Taxonomy" id="1712871"/>
    <lineage>
        <taxon>Bacteria</taxon>
        <taxon>Bacillati</taxon>
        <taxon>Actinomycetota</taxon>
        <taxon>Actinomycetes</taxon>
        <taxon>Streptosporangiales</taxon>
        <taxon>Streptosporangiaceae</taxon>
        <taxon>Microbispora</taxon>
    </lineage>
</organism>
<dbReference type="Proteomes" id="UP000313066">
    <property type="component" value="Unassembled WGS sequence"/>
</dbReference>
<accession>A0A5N6BUR8</accession>
<evidence type="ECO:0000259" key="3">
    <source>
        <dbReference type="SMART" id="SM00062"/>
    </source>
</evidence>
<dbReference type="Pfam" id="PF00497">
    <property type="entry name" value="SBP_bac_3"/>
    <property type="match status" value="1"/>
</dbReference>
<name>A0A5N6BUR8_9ACTN</name>
<dbReference type="InterPro" id="IPR001638">
    <property type="entry name" value="Solute-binding_3/MltF_N"/>
</dbReference>
<proteinExistence type="predicted"/>
<evidence type="ECO:0000256" key="2">
    <source>
        <dbReference type="SAM" id="SignalP"/>
    </source>
</evidence>
<dbReference type="Gene3D" id="3.40.190.10">
    <property type="entry name" value="Periplasmic binding protein-like II"/>
    <property type="match status" value="2"/>
</dbReference>